<accession>A0AAU9L2V1</accession>
<organism evidence="1 2">
    <name type="scientific">Peronospora belbahrii</name>
    <dbReference type="NCBI Taxonomy" id="622444"/>
    <lineage>
        <taxon>Eukaryota</taxon>
        <taxon>Sar</taxon>
        <taxon>Stramenopiles</taxon>
        <taxon>Oomycota</taxon>
        <taxon>Peronosporomycetes</taxon>
        <taxon>Peronosporales</taxon>
        <taxon>Peronosporaceae</taxon>
        <taxon>Peronospora</taxon>
    </lineage>
</organism>
<dbReference type="EMBL" id="CAKKTJ010000326">
    <property type="protein sequence ID" value="CAH0480892.1"/>
    <property type="molecule type" value="Genomic_DNA"/>
</dbReference>
<name>A0AAU9L2V1_9STRA</name>
<dbReference type="AlphaFoldDB" id="A0AAU9L2V1"/>
<reference evidence="1" key="1">
    <citation type="submission" date="2021-11" db="EMBL/GenBank/DDBJ databases">
        <authorList>
            <person name="Islam A."/>
            <person name="Islam S."/>
            <person name="Flora M.S."/>
            <person name="Rahman M."/>
            <person name="Ziaur R.M."/>
            <person name="Epstein J.H."/>
            <person name="Hassan M."/>
            <person name="Klassen M."/>
            <person name="Woodard K."/>
            <person name="Webb A."/>
            <person name="Webby R.J."/>
            <person name="El Zowalaty M.E."/>
        </authorList>
    </citation>
    <scope>NUCLEOTIDE SEQUENCE</scope>
    <source>
        <strain evidence="1">Pbs3</strain>
    </source>
</reference>
<evidence type="ECO:0000313" key="2">
    <source>
        <dbReference type="Proteomes" id="UP001160483"/>
    </source>
</evidence>
<dbReference type="Proteomes" id="UP001160483">
    <property type="component" value="Unassembled WGS sequence"/>
</dbReference>
<protein>
    <submittedName>
        <fullName evidence="1">Uncharacterized protein</fullName>
    </submittedName>
</protein>
<gene>
    <name evidence="1" type="ORF">PBS003_LOCUS7503</name>
</gene>
<sequence>MDGMVVINWKVIATSSKMMSRKQVANGTQLRITIQYGTTLGEQALVTEMYAATWSVGVIYEFLKYLRGISANSTGVNHAVSMVGEAERG</sequence>
<comment type="caution">
    <text evidence="1">The sequence shown here is derived from an EMBL/GenBank/DDBJ whole genome shotgun (WGS) entry which is preliminary data.</text>
</comment>
<evidence type="ECO:0000313" key="1">
    <source>
        <dbReference type="EMBL" id="CAH0480892.1"/>
    </source>
</evidence>
<proteinExistence type="predicted"/>